<evidence type="ECO:0000313" key="1">
    <source>
        <dbReference type="EMBL" id="QHU01570.1"/>
    </source>
</evidence>
<protein>
    <submittedName>
        <fullName evidence="1">Uncharacterized protein</fullName>
    </submittedName>
</protein>
<name>A0A6C0J9N5_9ZZZZ</name>
<reference evidence="1" key="1">
    <citation type="journal article" date="2020" name="Nature">
        <title>Giant virus diversity and host interactions through global metagenomics.</title>
        <authorList>
            <person name="Schulz F."/>
            <person name="Roux S."/>
            <person name="Paez-Espino D."/>
            <person name="Jungbluth S."/>
            <person name="Walsh D.A."/>
            <person name="Denef V.J."/>
            <person name="McMahon K.D."/>
            <person name="Konstantinidis K.T."/>
            <person name="Eloe-Fadrosh E.A."/>
            <person name="Kyrpides N.C."/>
            <person name="Woyke T."/>
        </authorList>
    </citation>
    <scope>NUCLEOTIDE SEQUENCE</scope>
    <source>
        <strain evidence="1">GVMAG-M-3300025874-2</strain>
    </source>
</reference>
<proteinExistence type="predicted"/>
<dbReference type="EMBL" id="MN740346">
    <property type="protein sequence ID" value="QHU01570.1"/>
    <property type="molecule type" value="Genomic_DNA"/>
</dbReference>
<sequence>MVRKAPSKSSKSFKLGTIKTGVDKKQWIVVSTKGGGKRWKLLDKLNQTGGLWFGTVQIGPIIWGDEVCRIEDSKHKCHSTWRINWSWFLGK</sequence>
<organism evidence="1">
    <name type="scientific">viral metagenome</name>
    <dbReference type="NCBI Taxonomy" id="1070528"/>
    <lineage>
        <taxon>unclassified sequences</taxon>
        <taxon>metagenomes</taxon>
        <taxon>organismal metagenomes</taxon>
    </lineage>
</organism>
<accession>A0A6C0J9N5</accession>
<dbReference type="AlphaFoldDB" id="A0A6C0J9N5"/>